<dbReference type="OrthoDB" id="1917992at2759"/>
<dbReference type="PANTHER" id="PTHR31580">
    <property type="entry name" value="FILAMENT-LIKE PLANT PROTEIN 4"/>
    <property type="match status" value="1"/>
</dbReference>
<organism evidence="4 5">
    <name type="scientific">Striga asiatica</name>
    <name type="common">Asiatic witchweed</name>
    <name type="synonym">Buchnera asiatica</name>
    <dbReference type="NCBI Taxonomy" id="4170"/>
    <lineage>
        <taxon>Eukaryota</taxon>
        <taxon>Viridiplantae</taxon>
        <taxon>Streptophyta</taxon>
        <taxon>Embryophyta</taxon>
        <taxon>Tracheophyta</taxon>
        <taxon>Spermatophyta</taxon>
        <taxon>Magnoliopsida</taxon>
        <taxon>eudicotyledons</taxon>
        <taxon>Gunneridae</taxon>
        <taxon>Pentapetalae</taxon>
        <taxon>asterids</taxon>
        <taxon>lamiids</taxon>
        <taxon>Lamiales</taxon>
        <taxon>Orobanchaceae</taxon>
        <taxon>Buchnereae</taxon>
        <taxon>Striga</taxon>
    </lineage>
</organism>
<dbReference type="InterPro" id="IPR008587">
    <property type="entry name" value="FPP_plant"/>
</dbReference>
<evidence type="ECO:0008006" key="6">
    <source>
        <dbReference type="Google" id="ProtNLM"/>
    </source>
</evidence>
<reference evidence="5" key="1">
    <citation type="journal article" date="2019" name="Curr. Biol.">
        <title>Genome Sequence of Striga asiatica Provides Insight into the Evolution of Plant Parasitism.</title>
        <authorList>
            <person name="Yoshida S."/>
            <person name="Kim S."/>
            <person name="Wafula E.K."/>
            <person name="Tanskanen J."/>
            <person name="Kim Y.M."/>
            <person name="Honaas L."/>
            <person name="Yang Z."/>
            <person name="Spallek T."/>
            <person name="Conn C.E."/>
            <person name="Ichihashi Y."/>
            <person name="Cheong K."/>
            <person name="Cui S."/>
            <person name="Der J.P."/>
            <person name="Gundlach H."/>
            <person name="Jiao Y."/>
            <person name="Hori C."/>
            <person name="Ishida J.K."/>
            <person name="Kasahara H."/>
            <person name="Kiba T."/>
            <person name="Kim M.S."/>
            <person name="Koo N."/>
            <person name="Laohavisit A."/>
            <person name="Lee Y.H."/>
            <person name="Lumba S."/>
            <person name="McCourt P."/>
            <person name="Mortimer J.C."/>
            <person name="Mutuku J.M."/>
            <person name="Nomura T."/>
            <person name="Sasaki-Sekimoto Y."/>
            <person name="Seto Y."/>
            <person name="Wang Y."/>
            <person name="Wakatake T."/>
            <person name="Sakakibara H."/>
            <person name="Demura T."/>
            <person name="Yamaguchi S."/>
            <person name="Yoneyama K."/>
            <person name="Manabe R.I."/>
            <person name="Nelson D.C."/>
            <person name="Schulman A.H."/>
            <person name="Timko M.P."/>
            <person name="dePamphilis C.W."/>
            <person name="Choi D."/>
            <person name="Shirasu K."/>
        </authorList>
    </citation>
    <scope>NUCLEOTIDE SEQUENCE [LARGE SCALE GENOMIC DNA]</scope>
    <source>
        <strain evidence="5">cv. UVA1</strain>
    </source>
</reference>
<name>A0A5A7R8Q3_STRAF</name>
<comment type="similarity">
    <text evidence="1">Belongs to the FPP family.</text>
</comment>
<dbReference type="Pfam" id="PF05911">
    <property type="entry name" value="FPP"/>
    <property type="match status" value="4"/>
</dbReference>
<dbReference type="EMBL" id="BKCP01010514">
    <property type="protein sequence ID" value="GER52714.1"/>
    <property type="molecule type" value="Genomic_DNA"/>
</dbReference>
<evidence type="ECO:0000256" key="2">
    <source>
        <dbReference type="ARBA" id="ARBA00023054"/>
    </source>
</evidence>
<accession>A0A5A7R8Q3</accession>
<sequence>MDQKSWLWKKRSTEKTLIADKASNSLRKCEEETAEVQKILTEKTNLERELQMLNEKLSSAHAECEAKDNVAKKQLKISEEAISGWEKAENEAKSLKEELEKVLQQKFTSEERMNQLDAALKECMQQLRSVYEEQDKRIQNAVMKTSKEFENTKNIVDEKLAEAVKKLFKSEAKNSQLINVLTVREKKIDDLSNYKTQLDANFNALRSRVESTEKENARLKYEINVLEKELDIRNEEREFNCRRSDLTQKQYEESVKKIAKLETECQRLRLLTQKRLLRSTTSNTTKREIKLLEDKDQVGTKKKKSNYSRTISTDFGVHSIGNNEKLTGIQFPESASRSPRAEERLQELFKGQKIAERCDRSSLLMENSTTSWSDMAESDDRASYAESRASALVTELEHFKNDKQLKIQCRRSIRTSDIDLMDDFAEMEKLALASADVIQTSKDLISCEATSGSSNLNSHKLQSNASETINKILELLEGVNVKCRDNGVGGLFDNKSCKNLENPTGYTVRVFQWKSDELAAILQQFVRTCNGLLNGSVNLECFVQEVALTLEWVLNHCFSIQDVSSMKDAILSRFDWDECTVDSGSANYAVECSKLPVLGEGVEYVKCESEVVIGNLHSEVEGVRQWDGNNRDEIEKWSMMKESFETPVIETNDELREACQRILVLENELENKSSTCIRLEETCHDLQKHLQRIASKQVLGNERHMEEQLQSDWEITSASEKLAECQETILNLGKQLKALASPNDAALFDKICISTPSDSVVASSSTPRKNISRRPSCLLDKMLAENNNLPTSALAENKNCVQNGNGESSVGTENLNKLITEDGNINHSSRSENVTAVLDVVPCEKNGGRGFLKKIFWRQKKSNDSKITLLIGCN</sequence>
<keyword evidence="5" id="KW-1185">Reference proteome</keyword>
<comment type="caution">
    <text evidence="4">The sequence shown here is derived from an EMBL/GenBank/DDBJ whole genome shotgun (WGS) entry which is preliminary data.</text>
</comment>
<evidence type="ECO:0000313" key="5">
    <source>
        <dbReference type="Proteomes" id="UP000325081"/>
    </source>
</evidence>
<evidence type="ECO:0000256" key="3">
    <source>
        <dbReference type="SAM" id="Coils"/>
    </source>
</evidence>
<dbReference type="AlphaFoldDB" id="A0A5A7R8Q3"/>
<gene>
    <name evidence="4" type="ORF">STAS_30193</name>
</gene>
<feature type="coiled-coil region" evidence="3">
    <location>
        <begin position="195"/>
        <end position="271"/>
    </location>
</feature>
<evidence type="ECO:0000256" key="1">
    <source>
        <dbReference type="ARBA" id="ARBA00005921"/>
    </source>
</evidence>
<feature type="coiled-coil region" evidence="3">
    <location>
        <begin position="648"/>
        <end position="682"/>
    </location>
</feature>
<feature type="coiled-coil region" evidence="3">
    <location>
        <begin position="29"/>
        <end position="144"/>
    </location>
</feature>
<proteinExistence type="inferred from homology"/>
<dbReference type="Proteomes" id="UP000325081">
    <property type="component" value="Unassembled WGS sequence"/>
</dbReference>
<dbReference type="PANTHER" id="PTHR31580:SF22">
    <property type="entry name" value="FILAMENT-LIKE PLANT PROTEIN 7"/>
    <property type="match status" value="1"/>
</dbReference>
<evidence type="ECO:0000313" key="4">
    <source>
        <dbReference type="EMBL" id="GER52714.1"/>
    </source>
</evidence>
<protein>
    <recommendedName>
        <fullName evidence="6">Filament-like plant protein 7</fullName>
    </recommendedName>
</protein>
<keyword evidence="2 3" id="KW-0175">Coiled coil</keyword>